<keyword evidence="15" id="KW-1185">Reference proteome</keyword>
<evidence type="ECO:0000256" key="3">
    <source>
        <dbReference type="ARBA" id="ARBA00022485"/>
    </source>
</evidence>
<comment type="PTM">
    <text evidence="12">The Fe-S cluster can be nitrosylated by nitric oxide (NO).</text>
</comment>
<dbReference type="EMBL" id="BAAARN010000001">
    <property type="protein sequence ID" value="GAA2733969.1"/>
    <property type="molecule type" value="Genomic_DNA"/>
</dbReference>
<evidence type="ECO:0000256" key="4">
    <source>
        <dbReference type="ARBA" id="ARBA00022490"/>
    </source>
</evidence>
<keyword evidence="8 12" id="KW-0805">Transcription regulation</keyword>
<evidence type="ECO:0000256" key="8">
    <source>
        <dbReference type="ARBA" id="ARBA00023015"/>
    </source>
</evidence>
<dbReference type="PANTHER" id="PTHR38839:SF5">
    <property type="entry name" value="TRANSCRIPTIONAL REGULATOR WHID"/>
    <property type="match status" value="1"/>
</dbReference>
<keyword evidence="6 12" id="KW-0408">Iron</keyword>
<comment type="similarity">
    <text evidence="2 12">Belongs to the WhiB family.</text>
</comment>
<dbReference type="RefSeq" id="WP_344191380.1">
    <property type="nucleotide sequence ID" value="NZ_BAAARN010000001.1"/>
</dbReference>
<comment type="subcellular location">
    <subcellularLocation>
        <location evidence="1 12">Cytoplasm</location>
    </subcellularLocation>
</comment>
<evidence type="ECO:0000256" key="1">
    <source>
        <dbReference type="ARBA" id="ARBA00004496"/>
    </source>
</evidence>
<evidence type="ECO:0000256" key="7">
    <source>
        <dbReference type="ARBA" id="ARBA00023014"/>
    </source>
</evidence>
<feature type="binding site" evidence="12">
    <location>
        <position position="56"/>
    </location>
    <ligand>
        <name>[4Fe-4S] cluster</name>
        <dbReference type="ChEBI" id="CHEBI:49883"/>
    </ligand>
</feature>
<comment type="function">
    <text evidence="12">Acts as a transcriptional regulator. Probably redox-responsive. The apo- but not holo-form probably binds DNA.</text>
</comment>
<name>A0ABP6GYZ6_9MICO</name>
<dbReference type="InterPro" id="IPR034768">
    <property type="entry name" value="4FE4S_WBL"/>
</dbReference>
<evidence type="ECO:0000259" key="13">
    <source>
        <dbReference type="PROSITE" id="PS51674"/>
    </source>
</evidence>
<dbReference type="HAMAP" id="MF_01479">
    <property type="entry name" value="WhiB"/>
    <property type="match status" value="1"/>
</dbReference>
<feature type="binding site" evidence="12">
    <location>
        <position position="62"/>
    </location>
    <ligand>
        <name>[4Fe-4S] cluster</name>
        <dbReference type="ChEBI" id="CHEBI:49883"/>
    </ligand>
</feature>
<keyword evidence="3 12" id="KW-0004">4Fe-4S</keyword>
<keyword evidence="10 12" id="KW-1015">Disulfide bond</keyword>
<feature type="binding site" evidence="12">
    <location>
        <position position="23"/>
    </location>
    <ligand>
        <name>[4Fe-4S] cluster</name>
        <dbReference type="ChEBI" id="CHEBI:49883"/>
    </ligand>
</feature>
<sequence length="100" mass="11295">MASIKRLPQPLLSNYDWQVDGACRNSDPNEFFAGDAERGNRRLSRDERAKAMCRECPVLKNCFEHAMAVREPYGVWGATTPEERELIRMGRGTHAVGEAV</sequence>
<keyword evidence="4 12" id="KW-0963">Cytoplasm</keyword>
<organism evidence="14 15">
    <name type="scientific">Pedococcus aerophilus</name>
    <dbReference type="NCBI Taxonomy" id="436356"/>
    <lineage>
        <taxon>Bacteria</taxon>
        <taxon>Bacillati</taxon>
        <taxon>Actinomycetota</taxon>
        <taxon>Actinomycetes</taxon>
        <taxon>Micrococcales</taxon>
        <taxon>Intrasporangiaceae</taxon>
        <taxon>Pedococcus</taxon>
    </lineage>
</organism>
<evidence type="ECO:0000256" key="2">
    <source>
        <dbReference type="ARBA" id="ARBA00006597"/>
    </source>
</evidence>
<evidence type="ECO:0000313" key="14">
    <source>
        <dbReference type="EMBL" id="GAA2733969.1"/>
    </source>
</evidence>
<proteinExistence type="inferred from homology"/>
<accession>A0ABP6GYZ6</accession>
<evidence type="ECO:0000256" key="10">
    <source>
        <dbReference type="ARBA" id="ARBA00023157"/>
    </source>
</evidence>
<evidence type="ECO:0000256" key="11">
    <source>
        <dbReference type="ARBA" id="ARBA00023163"/>
    </source>
</evidence>
<dbReference type="Proteomes" id="UP001501326">
    <property type="component" value="Unassembled WGS sequence"/>
</dbReference>
<feature type="binding site" evidence="12">
    <location>
        <position position="53"/>
    </location>
    <ligand>
        <name>[4Fe-4S] cluster</name>
        <dbReference type="ChEBI" id="CHEBI:49883"/>
    </ligand>
</feature>
<keyword evidence="9 12" id="KW-0238">DNA-binding</keyword>
<keyword evidence="11 12" id="KW-0804">Transcription</keyword>
<keyword evidence="7 12" id="KW-0411">Iron-sulfur</keyword>
<feature type="domain" description="4Fe-4S Wbl-type" evidence="13">
    <location>
        <begin position="22"/>
        <end position="86"/>
    </location>
</feature>
<evidence type="ECO:0000256" key="6">
    <source>
        <dbReference type="ARBA" id="ARBA00023004"/>
    </source>
</evidence>
<keyword evidence="5 12" id="KW-0479">Metal-binding</keyword>
<dbReference type="PROSITE" id="PS51674">
    <property type="entry name" value="4FE4S_WBL"/>
    <property type="match status" value="1"/>
</dbReference>
<gene>
    <name evidence="12" type="primary">whiB</name>
    <name evidence="14" type="ORF">GCM10009867_13020</name>
</gene>
<evidence type="ECO:0000313" key="15">
    <source>
        <dbReference type="Proteomes" id="UP001501326"/>
    </source>
</evidence>
<dbReference type="InterPro" id="IPR003482">
    <property type="entry name" value="Whib"/>
</dbReference>
<evidence type="ECO:0000256" key="5">
    <source>
        <dbReference type="ARBA" id="ARBA00022723"/>
    </source>
</evidence>
<comment type="PTM">
    <text evidence="12">Upon Fe-S cluster removal intramolecular disulfide bonds are formed.</text>
</comment>
<comment type="cofactor">
    <cofactor evidence="12">
        <name>[4Fe-4S] cluster</name>
        <dbReference type="ChEBI" id="CHEBI:49883"/>
    </cofactor>
    <text evidence="12">Binds 1 [4Fe-4S] cluster per subunit. Following nitrosylation of the [4Fe-4S] cluster binds 1 [4Fe-8(NO)] cluster per subunit.</text>
</comment>
<evidence type="ECO:0000256" key="12">
    <source>
        <dbReference type="HAMAP-Rule" id="MF_01479"/>
    </source>
</evidence>
<dbReference type="Pfam" id="PF02467">
    <property type="entry name" value="Whib"/>
    <property type="match status" value="1"/>
</dbReference>
<reference evidence="15" key="1">
    <citation type="journal article" date="2019" name="Int. J. Syst. Evol. Microbiol.">
        <title>The Global Catalogue of Microorganisms (GCM) 10K type strain sequencing project: providing services to taxonomists for standard genome sequencing and annotation.</title>
        <authorList>
            <consortium name="The Broad Institute Genomics Platform"/>
            <consortium name="The Broad Institute Genome Sequencing Center for Infectious Disease"/>
            <person name="Wu L."/>
            <person name="Ma J."/>
        </authorList>
    </citation>
    <scope>NUCLEOTIDE SEQUENCE [LARGE SCALE GENOMIC DNA]</scope>
    <source>
        <strain evidence="15">JCM 16378</strain>
    </source>
</reference>
<protein>
    <recommendedName>
        <fullName evidence="12">Transcriptional regulator WhiB</fullName>
    </recommendedName>
</protein>
<evidence type="ECO:0000256" key="9">
    <source>
        <dbReference type="ARBA" id="ARBA00023125"/>
    </source>
</evidence>
<dbReference type="PANTHER" id="PTHR38839">
    <property type="entry name" value="TRANSCRIPTIONAL REGULATOR WHID-RELATED"/>
    <property type="match status" value="1"/>
</dbReference>
<comment type="caution">
    <text evidence="14">The sequence shown here is derived from an EMBL/GenBank/DDBJ whole genome shotgun (WGS) entry which is preliminary data.</text>
</comment>